<gene>
    <name evidence="1" type="ORF">UY48_C0045G0013</name>
</gene>
<feature type="non-terminal residue" evidence="1">
    <location>
        <position position="1"/>
    </location>
</feature>
<sequence>KLYAVQGFVVDDQTFNHAPSLNLPNLSLDTLDDYHLSAIVGLGPYPYLGAPIPQHSRKTLLVPARVRLDYMQATGGSLFLKVTCGQHDGILTGAGFEIFEFPPPHFQGLTHCLLLLDYSNGELQDSLDHGNLCINRQNLILYCAQSNSGILSFSANIGQTPATAPSGINNITLPTPSQTPTPVAAWTDTLVLSSGVRIEPQNKDKYSPDQKAIGVLDPTIWYKILSHDDNLLGSYALSLEKREIVLFTSTVQEYSLVLYYREPNRGNTKFYLRPTDVEGEVWGEFLEDYAAYNLDDPATLECVCQAAEELIQFFTERRYTEQEAAEENPAAPGKIDWYAIAGLPISGSNIVYPIMGGGSASTNASTGSP</sequence>
<dbReference type="EMBL" id="LCQD01000045">
    <property type="protein sequence ID" value="KKW10202.1"/>
    <property type="molecule type" value="Genomic_DNA"/>
</dbReference>
<evidence type="ECO:0000313" key="2">
    <source>
        <dbReference type="Proteomes" id="UP000034588"/>
    </source>
</evidence>
<dbReference type="Proteomes" id="UP000034588">
    <property type="component" value="Unassembled WGS sequence"/>
</dbReference>
<accession>A0A0G1Y5Q4</accession>
<comment type="caution">
    <text evidence="1">The sequence shown here is derived from an EMBL/GenBank/DDBJ whole genome shotgun (WGS) entry which is preliminary data.</text>
</comment>
<protein>
    <submittedName>
        <fullName evidence="1">Uncharacterized protein</fullName>
    </submittedName>
</protein>
<name>A0A0G1Y5Q4_9BACT</name>
<proteinExistence type="predicted"/>
<reference evidence="1 2" key="1">
    <citation type="journal article" date="2015" name="Nature">
        <title>rRNA introns, odd ribosomes, and small enigmatic genomes across a large radiation of phyla.</title>
        <authorList>
            <person name="Brown C.T."/>
            <person name="Hug L.A."/>
            <person name="Thomas B.C."/>
            <person name="Sharon I."/>
            <person name="Castelle C.J."/>
            <person name="Singh A."/>
            <person name="Wilkins M.J."/>
            <person name="Williams K.H."/>
            <person name="Banfield J.F."/>
        </authorList>
    </citation>
    <scope>NUCLEOTIDE SEQUENCE [LARGE SCALE GENOMIC DNA]</scope>
</reference>
<organism evidence="1 2">
    <name type="scientific">Candidatus Gottesmanbacteria bacterium GW2011_GWB1_49_7</name>
    <dbReference type="NCBI Taxonomy" id="1618448"/>
    <lineage>
        <taxon>Bacteria</taxon>
        <taxon>Candidatus Gottesmaniibacteriota</taxon>
    </lineage>
</organism>
<evidence type="ECO:0000313" key="1">
    <source>
        <dbReference type="EMBL" id="KKW10202.1"/>
    </source>
</evidence>
<dbReference type="AlphaFoldDB" id="A0A0G1Y5Q4"/>